<evidence type="ECO:0000313" key="1">
    <source>
        <dbReference type="EMBL" id="MBB6457003.1"/>
    </source>
</evidence>
<accession>A0A841QFN8</accession>
<dbReference type="AlphaFoldDB" id="A0A841QFN8"/>
<organism evidence="1 2">
    <name type="scientific">Acetobacter lovaniensis</name>
    <dbReference type="NCBI Taxonomy" id="104100"/>
    <lineage>
        <taxon>Bacteria</taxon>
        <taxon>Pseudomonadati</taxon>
        <taxon>Pseudomonadota</taxon>
        <taxon>Alphaproteobacteria</taxon>
        <taxon>Acetobacterales</taxon>
        <taxon>Acetobacteraceae</taxon>
        <taxon>Acetobacter</taxon>
    </lineage>
</organism>
<dbReference type="Proteomes" id="UP000578000">
    <property type="component" value="Unassembled WGS sequence"/>
</dbReference>
<comment type="caution">
    <text evidence="1">The sequence shown here is derived from an EMBL/GenBank/DDBJ whole genome shotgun (WGS) entry which is preliminary data.</text>
</comment>
<gene>
    <name evidence="1" type="ORF">HNR55_001586</name>
</gene>
<keyword evidence="2" id="KW-1185">Reference proteome</keyword>
<proteinExistence type="predicted"/>
<dbReference type="EMBL" id="JACHIE010000005">
    <property type="protein sequence ID" value="MBB6457003.1"/>
    <property type="molecule type" value="Genomic_DNA"/>
</dbReference>
<protein>
    <submittedName>
        <fullName evidence="1">Uncharacterized protein</fullName>
    </submittedName>
</protein>
<reference evidence="1 2" key="1">
    <citation type="submission" date="2020-08" db="EMBL/GenBank/DDBJ databases">
        <title>Genomic Encyclopedia of Type Strains, Phase IV (KMG-IV): sequencing the most valuable type-strain genomes for metagenomic binning, comparative biology and taxonomic classification.</title>
        <authorList>
            <person name="Goeker M."/>
        </authorList>
    </citation>
    <scope>NUCLEOTIDE SEQUENCE [LARGE SCALE GENOMIC DNA]</scope>
    <source>
        <strain evidence="1 2">DSM 4491</strain>
    </source>
</reference>
<evidence type="ECO:0000313" key="2">
    <source>
        <dbReference type="Proteomes" id="UP000578000"/>
    </source>
</evidence>
<sequence length="288" mass="30364">MRLDRLGRGHSGWSVGCKRLCAGMVSVSGRKLGCRPAVVLPGQPRLGGLRMMARKAPSVLDRSHINPAPLMLGNDQIGDCTSVGLANALRATAALGGFQIGVDDDSVIQFYAESTGYRPGCPETDQGGIEVEVLSFAAGVGYQLEAGAYYPLWGTTDAQDRNALALIMASLGTVYLGVLLSQSDMNQIESTNGACVLEADNGAYGDTTPGSAGGHCLLGWSYSGLSDSDTVDLLTWGAIQKVTWGWLRSRIMEAHGLVWPQLTLANGLYPTGPDIDALKAQNVEFLTA</sequence>
<name>A0A841QFN8_9PROT</name>